<accession>A0A068QKT0</accession>
<keyword evidence="2" id="KW-1185">Reference proteome</keyword>
<gene>
    <name evidence="1" type="primary">189R</name>
    <name evidence="1" type="ORF">IIV31_189R</name>
</gene>
<dbReference type="RefSeq" id="YP_009046803.1">
    <property type="nucleotide sequence ID" value="NC_024451.1"/>
</dbReference>
<name>A0A068QKT0_9VIRU</name>
<dbReference type="OrthoDB" id="30810at10239"/>
<evidence type="ECO:0000313" key="1">
    <source>
        <dbReference type="EMBL" id="CCV02561.1"/>
    </source>
</evidence>
<evidence type="ECO:0000313" key="2">
    <source>
        <dbReference type="Proteomes" id="UP000114278"/>
    </source>
</evidence>
<dbReference type="EMBL" id="HF920637">
    <property type="protein sequence ID" value="CCV02561.1"/>
    <property type="molecule type" value="Genomic_DNA"/>
</dbReference>
<organism evidence="1 2">
    <name type="scientific">Armadillidium vulgare iridescent virus</name>
    <dbReference type="NCBI Taxonomy" id="72201"/>
    <lineage>
        <taxon>Viruses</taxon>
        <taxon>Varidnaviria</taxon>
        <taxon>Bamfordvirae</taxon>
        <taxon>Nucleocytoviricota</taxon>
        <taxon>Megaviricetes</taxon>
        <taxon>Pimascovirales</taxon>
        <taxon>Pimascovirales incertae sedis</taxon>
        <taxon>Iridoviridae</taxon>
        <taxon>Betairidovirinae</taxon>
        <taxon>Iridovirus</taxon>
        <taxon>Iridovirus armadillidium1</taxon>
        <taxon>Invertebrate iridescent virus 31</taxon>
    </lineage>
</organism>
<sequence length="223" mass="25392">MANIIYINDLRPNLDPTFIRTPVGFVADDSTSRPVLGLGQKLELDMPPLTAGEYGRIRASIEGTGEYDDVQEGIGTSSVYNHYSNIDKGQIQYYMDTDFINPFQPFFKDTNHISTKQILPDRTIEYLRQPIVPISRSSSLNPVYDEQLQKLENPYLNHGFPLGKGPLQYGSAFVRMGESEGGIFNKLNSPNQWVVDTQNQREDIQALQMRTMIRQNYTPAEMY</sequence>
<dbReference type="Proteomes" id="UP000114278">
    <property type="component" value="Segment"/>
</dbReference>
<proteinExistence type="predicted"/>
<dbReference type="GeneID" id="19738773"/>
<reference evidence="1 2" key="1">
    <citation type="journal article" date="2014" name="J. Gen. Virol.">
        <title>Genome sequence of a crustacean iridovirus, IIV31, isolated from the pill bug, Armadillidium vulgare.</title>
        <authorList>
            <person name="Piegu B."/>
            <person name="Guizard S."/>
            <person name="Yeping T."/>
            <person name="Cruaud C."/>
            <person name="Asgari S."/>
            <person name="Bideshi D.K."/>
            <person name="Federici B.A."/>
            <person name="Bigot Y."/>
        </authorList>
    </citation>
    <scope>NUCLEOTIDE SEQUENCE [LARGE SCALE GENOMIC DNA]</scope>
</reference>
<protein>
    <submittedName>
        <fullName evidence="1">Uncharacterized protein</fullName>
    </submittedName>
</protein>
<dbReference type="KEGG" id="vg:19738773"/>